<evidence type="ECO:0000313" key="2">
    <source>
        <dbReference type="EMBL" id="QBQ35608.1"/>
    </source>
</evidence>
<dbReference type="SUPFAM" id="SSF53756">
    <property type="entry name" value="UDP-Glycosyltransferase/glycogen phosphorylase"/>
    <property type="match status" value="1"/>
</dbReference>
<dbReference type="InterPro" id="IPR050426">
    <property type="entry name" value="Glycosyltransferase_28"/>
</dbReference>
<feature type="domain" description="Erythromycin biosynthesis protein CIII-like C-terminal" evidence="1">
    <location>
        <begin position="307"/>
        <end position="399"/>
    </location>
</feature>
<organism evidence="2 3">
    <name type="scientific">Pseudoduganella plicata</name>
    <dbReference type="NCBI Taxonomy" id="321984"/>
    <lineage>
        <taxon>Bacteria</taxon>
        <taxon>Pseudomonadati</taxon>
        <taxon>Pseudomonadota</taxon>
        <taxon>Betaproteobacteria</taxon>
        <taxon>Burkholderiales</taxon>
        <taxon>Oxalobacteraceae</taxon>
        <taxon>Telluria group</taxon>
        <taxon>Pseudoduganella</taxon>
    </lineage>
</organism>
<dbReference type="PANTHER" id="PTHR48050:SF13">
    <property type="entry name" value="STEROL 3-BETA-GLUCOSYLTRANSFERASE UGT80A2"/>
    <property type="match status" value="1"/>
</dbReference>
<dbReference type="EMBL" id="CP038026">
    <property type="protein sequence ID" value="QBQ35608.1"/>
    <property type="molecule type" value="Genomic_DNA"/>
</dbReference>
<evidence type="ECO:0000313" key="3">
    <source>
        <dbReference type="Proteomes" id="UP000294359"/>
    </source>
</evidence>
<accession>A0ABX5S7P5</accession>
<dbReference type="PANTHER" id="PTHR48050">
    <property type="entry name" value="STEROL 3-BETA-GLUCOSYLTRANSFERASE"/>
    <property type="match status" value="1"/>
</dbReference>
<keyword evidence="3" id="KW-1185">Reference proteome</keyword>
<dbReference type="InterPro" id="IPR010610">
    <property type="entry name" value="EryCIII-like_C"/>
</dbReference>
<protein>
    <submittedName>
        <fullName evidence="2">Glycosyltransferase</fullName>
    </submittedName>
</protein>
<name>A0ABX5S7P5_9BURK</name>
<sequence length="427" mass="45995">MKIGMQTWGSHGDVRPFLALAEGLQAAGHDVTLVITTIDMDAYAQVGAARGVKVVAVGEPIIPADEAAKILRTIYAIKDPMRQVGALMRLMFAPVEDEMFAASRRLCEESDLLIGHHILHPLQVAAEHAGKPYVSVFLSHVSLPTEHAHPLAKLGRTGNRLLWWLTRVMLNRVLLHYPNRLRRQLGMPPARDLLDDVWLATPLALVGVSPAICERRPDWPASVHVCGFLDMPNVEVEGTVPPALDEFLAAGAPPVYMTLGSWMPEDLAAEKETLTLFTAAARLAGCRAIVQSPSAQACGFASDENTLFVTAAPHHLIFPRCAAIVHHGGAGTTQSATLAGKPSIVIAHLNEQEHWASELRRLGIAGKVLKRRSVTARMLADRIAQALATPEMAVKATAVGAAMRKENGVALAVRLIGALETGASQRR</sequence>
<gene>
    <name evidence="2" type="ORF">E1742_05070</name>
</gene>
<evidence type="ECO:0000259" key="1">
    <source>
        <dbReference type="Pfam" id="PF06722"/>
    </source>
</evidence>
<dbReference type="RefSeq" id="WP_134383847.1">
    <property type="nucleotide sequence ID" value="NZ_BMWW01000005.1"/>
</dbReference>
<reference evidence="2 3" key="1">
    <citation type="submission" date="2019-03" db="EMBL/GenBank/DDBJ databases">
        <title>Draft Genome Sequences of Six Type Strains of the Genus Massilia.</title>
        <authorList>
            <person name="Miess H."/>
            <person name="Frediansyhah A."/>
            <person name="Gross H."/>
        </authorList>
    </citation>
    <scope>NUCLEOTIDE SEQUENCE [LARGE SCALE GENOMIC DNA]</scope>
    <source>
        <strain evidence="2 3">DSM 17505</strain>
    </source>
</reference>
<proteinExistence type="predicted"/>
<dbReference type="InterPro" id="IPR002213">
    <property type="entry name" value="UDP_glucos_trans"/>
</dbReference>
<dbReference type="Pfam" id="PF06722">
    <property type="entry name" value="EryCIII-like_C"/>
    <property type="match status" value="1"/>
</dbReference>
<dbReference type="CDD" id="cd03784">
    <property type="entry name" value="GT1_Gtf-like"/>
    <property type="match status" value="1"/>
</dbReference>
<dbReference type="Proteomes" id="UP000294359">
    <property type="component" value="Chromosome"/>
</dbReference>
<dbReference type="Gene3D" id="3.40.50.2000">
    <property type="entry name" value="Glycogen Phosphorylase B"/>
    <property type="match status" value="2"/>
</dbReference>